<dbReference type="EMBL" id="KN838669">
    <property type="protein sequence ID" value="KIJ98450.1"/>
    <property type="molecule type" value="Genomic_DNA"/>
</dbReference>
<reference evidence="2" key="2">
    <citation type="submission" date="2015-01" db="EMBL/GenBank/DDBJ databases">
        <title>Evolutionary Origins and Diversification of the Mycorrhizal Mutualists.</title>
        <authorList>
            <consortium name="DOE Joint Genome Institute"/>
            <consortium name="Mycorrhizal Genomics Consortium"/>
            <person name="Kohler A."/>
            <person name="Kuo A."/>
            <person name="Nagy L.G."/>
            <person name="Floudas D."/>
            <person name="Copeland A."/>
            <person name="Barry K.W."/>
            <person name="Cichocki N."/>
            <person name="Veneault-Fourrey C."/>
            <person name="LaButti K."/>
            <person name="Lindquist E.A."/>
            <person name="Lipzen A."/>
            <person name="Lundell T."/>
            <person name="Morin E."/>
            <person name="Murat C."/>
            <person name="Riley R."/>
            <person name="Ohm R."/>
            <person name="Sun H."/>
            <person name="Tunlid A."/>
            <person name="Henrissat B."/>
            <person name="Grigoriev I.V."/>
            <person name="Hibbett D.S."/>
            <person name="Martin F."/>
        </authorList>
    </citation>
    <scope>NUCLEOTIDE SEQUENCE [LARGE SCALE GENOMIC DNA]</scope>
    <source>
        <strain evidence="2">LaAM-08-1</strain>
    </source>
</reference>
<dbReference type="STRING" id="1095629.A0A0C9X009"/>
<reference evidence="1 2" key="1">
    <citation type="submission" date="2014-04" db="EMBL/GenBank/DDBJ databases">
        <authorList>
            <consortium name="DOE Joint Genome Institute"/>
            <person name="Kuo A."/>
            <person name="Kohler A."/>
            <person name="Nagy L.G."/>
            <person name="Floudas D."/>
            <person name="Copeland A."/>
            <person name="Barry K.W."/>
            <person name="Cichocki N."/>
            <person name="Veneault-Fourrey C."/>
            <person name="LaButti K."/>
            <person name="Lindquist E.A."/>
            <person name="Lipzen A."/>
            <person name="Lundell T."/>
            <person name="Morin E."/>
            <person name="Murat C."/>
            <person name="Sun H."/>
            <person name="Tunlid A."/>
            <person name="Henrissat B."/>
            <person name="Grigoriev I.V."/>
            <person name="Hibbett D.S."/>
            <person name="Martin F."/>
            <person name="Nordberg H.P."/>
            <person name="Cantor M.N."/>
            <person name="Hua S.X."/>
        </authorList>
    </citation>
    <scope>NUCLEOTIDE SEQUENCE [LARGE SCALE GENOMIC DNA]</scope>
    <source>
        <strain evidence="1 2">LaAM-08-1</strain>
    </source>
</reference>
<sequence length="147" mass="16171">MSSQAHWSDEDITTLVTFLISKKASAGDGIGFKGSVWTEAATAVCYLLSSFIIVTDWPIQLKETYNIVANIKAQSGFKWDDNGGADIDETTAEVWASYEKRHKGSAPFRNKGWPWYKKVQPLMPNAPCGANLYHASSGAQPKQPDTN</sequence>
<proteinExistence type="predicted"/>
<dbReference type="AlphaFoldDB" id="A0A0C9X009"/>
<evidence type="ECO:0000313" key="2">
    <source>
        <dbReference type="Proteomes" id="UP000054477"/>
    </source>
</evidence>
<evidence type="ECO:0000313" key="1">
    <source>
        <dbReference type="EMBL" id="KIJ98450.1"/>
    </source>
</evidence>
<protein>
    <recommendedName>
        <fullName evidence="3">Myb/SANT-like domain-containing protein</fullName>
    </recommendedName>
</protein>
<evidence type="ECO:0008006" key="3">
    <source>
        <dbReference type="Google" id="ProtNLM"/>
    </source>
</evidence>
<name>A0A0C9X009_9AGAR</name>
<dbReference type="OrthoDB" id="3186724at2759"/>
<organism evidence="1 2">
    <name type="scientific">Laccaria amethystina LaAM-08-1</name>
    <dbReference type="NCBI Taxonomy" id="1095629"/>
    <lineage>
        <taxon>Eukaryota</taxon>
        <taxon>Fungi</taxon>
        <taxon>Dikarya</taxon>
        <taxon>Basidiomycota</taxon>
        <taxon>Agaricomycotina</taxon>
        <taxon>Agaricomycetes</taxon>
        <taxon>Agaricomycetidae</taxon>
        <taxon>Agaricales</taxon>
        <taxon>Agaricineae</taxon>
        <taxon>Hydnangiaceae</taxon>
        <taxon>Laccaria</taxon>
    </lineage>
</organism>
<accession>A0A0C9X009</accession>
<keyword evidence="2" id="KW-1185">Reference proteome</keyword>
<gene>
    <name evidence="1" type="ORF">K443DRAFT_103909</name>
</gene>
<dbReference type="HOGENOM" id="CLU_082499_2_2_1"/>
<dbReference type="Proteomes" id="UP000054477">
    <property type="component" value="Unassembled WGS sequence"/>
</dbReference>